<dbReference type="SUPFAM" id="SSF55469">
    <property type="entry name" value="FMN-dependent nitroreductase-like"/>
    <property type="match status" value="1"/>
</dbReference>
<evidence type="ECO:0000313" key="2">
    <source>
        <dbReference type="EMBL" id="SVA07746.1"/>
    </source>
</evidence>
<dbReference type="PANTHER" id="PTHR23026">
    <property type="entry name" value="NADPH NITROREDUCTASE"/>
    <property type="match status" value="1"/>
</dbReference>
<proteinExistence type="predicted"/>
<gene>
    <name evidence="2" type="ORF">METZ01_LOCUS60600</name>
</gene>
<dbReference type="InterPro" id="IPR029479">
    <property type="entry name" value="Nitroreductase"/>
</dbReference>
<dbReference type="InterPro" id="IPR050627">
    <property type="entry name" value="Nitroreductase/BluB"/>
</dbReference>
<reference evidence="2" key="1">
    <citation type="submission" date="2018-05" db="EMBL/GenBank/DDBJ databases">
        <authorList>
            <person name="Lanie J.A."/>
            <person name="Ng W.-L."/>
            <person name="Kazmierczak K.M."/>
            <person name="Andrzejewski T.M."/>
            <person name="Davidsen T.M."/>
            <person name="Wayne K.J."/>
            <person name="Tettelin H."/>
            <person name="Glass J.I."/>
            <person name="Rusch D."/>
            <person name="Podicherti R."/>
            <person name="Tsui H.-C.T."/>
            <person name="Winkler M.E."/>
        </authorList>
    </citation>
    <scope>NUCLEOTIDE SEQUENCE</scope>
</reference>
<feature type="domain" description="Nitroreductase" evidence="1">
    <location>
        <begin position="15"/>
        <end position="186"/>
    </location>
</feature>
<sequence length="210" mass="22718">MALDQQVCDELLNTTRSVRKRLDLTKPVPREVIDECLQLAVQAPTGSNVQGWRWIVIDDSDTRAALAALYRRSAEGYLSAASEQASSGADAQTQRVFSSAMYLMEHLQEVPVHLIPCIQGNPPNGLAGAGFYASIYPAVWSFQLALRARGLGSCLTTLHLAHADEAAALLGIPDGITQTALLPVAYTVGTDFKLANRSPVSEITHWNSWG</sequence>
<evidence type="ECO:0000259" key="1">
    <source>
        <dbReference type="Pfam" id="PF00881"/>
    </source>
</evidence>
<dbReference type="PANTHER" id="PTHR23026:SF123">
    <property type="entry name" value="NAD(P)H NITROREDUCTASE RV3131-RELATED"/>
    <property type="match status" value="1"/>
</dbReference>
<organism evidence="2">
    <name type="scientific">marine metagenome</name>
    <dbReference type="NCBI Taxonomy" id="408172"/>
    <lineage>
        <taxon>unclassified sequences</taxon>
        <taxon>metagenomes</taxon>
        <taxon>ecological metagenomes</taxon>
    </lineage>
</organism>
<name>A0A381SUV8_9ZZZZ</name>
<protein>
    <recommendedName>
        <fullName evidence="1">Nitroreductase domain-containing protein</fullName>
    </recommendedName>
</protein>
<accession>A0A381SUV8</accession>
<dbReference type="EMBL" id="UINC01003604">
    <property type="protein sequence ID" value="SVA07746.1"/>
    <property type="molecule type" value="Genomic_DNA"/>
</dbReference>
<dbReference type="CDD" id="cd02062">
    <property type="entry name" value="Nitro_FMN_reductase"/>
    <property type="match status" value="1"/>
</dbReference>
<dbReference type="Pfam" id="PF00881">
    <property type="entry name" value="Nitroreductase"/>
    <property type="match status" value="1"/>
</dbReference>
<dbReference type="AlphaFoldDB" id="A0A381SUV8"/>
<dbReference type="Gene3D" id="3.40.109.10">
    <property type="entry name" value="NADH Oxidase"/>
    <property type="match status" value="1"/>
</dbReference>
<dbReference type="GO" id="GO:0016491">
    <property type="term" value="F:oxidoreductase activity"/>
    <property type="evidence" value="ECO:0007669"/>
    <property type="project" value="InterPro"/>
</dbReference>
<dbReference type="InterPro" id="IPR000415">
    <property type="entry name" value="Nitroreductase-like"/>
</dbReference>